<keyword evidence="9" id="KW-1133">Transmembrane helix</keyword>
<evidence type="ECO:0000256" key="10">
    <source>
        <dbReference type="ARBA" id="ARBA00023027"/>
    </source>
</evidence>
<keyword evidence="12" id="KW-0472">Membrane</keyword>
<evidence type="ECO:0000256" key="4">
    <source>
        <dbReference type="ARBA" id="ARBA00007505"/>
    </source>
</evidence>
<evidence type="ECO:0000256" key="12">
    <source>
        <dbReference type="ARBA" id="ARBA00023136"/>
    </source>
</evidence>
<gene>
    <name evidence="16" type="ORF">HY768_00240</name>
</gene>
<evidence type="ECO:0000313" key="16">
    <source>
        <dbReference type="EMBL" id="MBI4725652.1"/>
    </source>
</evidence>
<dbReference type="PANTHER" id="PTHR43078">
    <property type="entry name" value="UDP-GLUCURONIC ACID DECARBOXYLASE-RELATED"/>
    <property type="match status" value="1"/>
</dbReference>
<comment type="subcellular location">
    <subcellularLocation>
        <location evidence="2">Golgi apparatus</location>
        <location evidence="2">Golgi stack membrane</location>
        <topology evidence="2">Single-pass type II membrane protein</topology>
    </subcellularLocation>
</comment>
<evidence type="ECO:0000256" key="7">
    <source>
        <dbReference type="ARBA" id="ARBA00022793"/>
    </source>
</evidence>
<protein>
    <recommendedName>
        <fullName evidence="5">UDP-glucuronate decarboxylase</fullName>
        <ecNumber evidence="5">4.1.1.35</ecNumber>
    </recommendedName>
</protein>
<organism evidence="16 17">
    <name type="scientific">candidate division TA06 bacterium</name>
    <dbReference type="NCBI Taxonomy" id="2250710"/>
    <lineage>
        <taxon>Bacteria</taxon>
        <taxon>Bacteria division TA06</taxon>
    </lineage>
</organism>
<sequence>MRILVAGGAGFLGSHLCDRLLIDGHQVLALDNLITGSLENISRLQHRDDFNFIEQDVTKPFKIGGPVDFIFDLASPASPIDFVKIPMEILLAGSYGVHNLLELAKAKKAGFLLTSTSEVYGDPLVHPQSEDYWGNVNPIGPRSVYDESKRYAEALTMAYHRFHRIDIRIVRIFNTYGPRMRLDDGRVVPTLIDQALNNRPLSVFGDGSQTRSFCYSSDLIEGIYLAMKSAEHQPINLGNPHEMTILAFAQAIQKYTGAKSTIENKPLPADDPKVRRPDISRAKRVLNWEPKVGFEQGIKQTIDWFAEKNN</sequence>
<comment type="cofactor">
    <cofactor evidence="1">
        <name>NAD(+)</name>
        <dbReference type="ChEBI" id="CHEBI:57540"/>
    </cofactor>
</comment>
<evidence type="ECO:0000256" key="5">
    <source>
        <dbReference type="ARBA" id="ARBA00012290"/>
    </source>
</evidence>
<comment type="caution">
    <text evidence="16">The sequence shown here is derived from an EMBL/GenBank/DDBJ whole genome shotgun (WGS) entry which is preliminary data.</text>
</comment>
<dbReference type="GO" id="GO:0048040">
    <property type="term" value="F:UDP-glucuronate decarboxylase activity"/>
    <property type="evidence" value="ECO:0007669"/>
    <property type="project" value="UniProtKB-EC"/>
</dbReference>
<dbReference type="FunFam" id="3.40.50.720:FF:000065">
    <property type="entry name" value="UDP-glucuronic acid decarboxylase 1"/>
    <property type="match status" value="1"/>
</dbReference>
<comment type="pathway">
    <text evidence="3">Nucleotide-sugar biosynthesis; UDP-alpha-D-xylose biosynthesis; UDP-alpha-D-xylose from UDP-alpha-D-glucuronate: step 1/1.</text>
</comment>
<accession>A0A933I985</accession>
<reference evidence="16" key="1">
    <citation type="submission" date="2020-07" db="EMBL/GenBank/DDBJ databases">
        <title>Huge and variable diversity of episymbiotic CPR bacteria and DPANN archaea in groundwater ecosystems.</title>
        <authorList>
            <person name="He C.Y."/>
            <person name="Keren R."/>
            <person name="Whittaker M."/>
            <person name="Farag I.F."/>
            <person name="Doudna J."/>
            <person name="Cate J.H.D."/>
            <person name="Banfield J.F."/>
        </authorList>
    </citation>
    <scope>NUCLEOTIDE SEQUENCE</scope>
    <source>
        <strain evidence="16">NC_groundwater_1520_Pr4_B-0.1um_53_5</strain>
    </source>
</reference>
<evidence type="ECO:0000256" key="1">
    <source>
        <dbReference type="ARBA" id="ARBA00001911"/>
    </source>
</evidence>
<feature type="domain" description="NAD(P)-binding" evidence="15">
    <location>
        <begin position="4"/>
        <end position="301"/>
    </location>
</feature>
<evidence type="ECO:0000256" key="2">
    <source>
        <dbReference type="ARBA" id="ARBA00004447"/>
    </source>
</evidence>
<keyword evidence="14" id="KW-0456">Lyase</keyword>
<evidence type="ECO:0000256" key="9">
    <source>
        <dbReference type="ARBA" id="ARBA00022989"/>
    </source>
</evidence>
<dbReference type="GO" id="GO:0042732">
    <property type="term" value="P:D-xylose metabolic process"/>
    <property type="evidence" value="ECO:0007669"/>
    <property type="project" value="InterPro"/>
</dbReference>
<dbReference type="InterPro" id="IPR036291">
    <property type="entry name" value="NAD(P)-bd_dom_sf"/>
</dbReference>
<dbReference type="EC" id="4.1.1.35" evidence="5"/>
<name>A0A933I985_UNCT6</name>
<evidence type="ECO:0000256" key="8">
    <source>
        <dbReference type="ARBA" id="ARBA00022968"/>
    </source>
</evidence>
<evidence type="ECO:0000259" key="15">
    <source>
        <dbReference type="Pfam" id="PF16363"/>
    </source>
</evidence>
<dbReference type="InterPro" id="IPR044516">
    <property type="entry name" value="UXS-like"/>
</dbReference>
<evidence type="ECO:0000256" key="14">
    <source>
        <dbReference type="ARBA" id="ARBA00023239"/>
    </source>
</evidence>
<dbReference type="GO" id="GO:0005737">
    <property type="term" value="C:cytoplasm"/>
    <property type="evidence" value="ECO:0007669"/>
    <property type="project" value="TreeGrafter"/>
</dbReference>
<dbReference type="Proteomes" id="UP000736328">
    <property type="component" value="Unassembled WGS sequence"/>
</dbReference>
<evidence type="ECO:0000313" key="17">
    <source>
        <dbReference type="Proteomes" id="UP000736328"/>
    </source>
</evidence>
<dbReference type="InterPro" id="IPR016040">
    <property type="entry name" value="NAD(P)-bd_dom"/>
</dbReference>
<dbReference type="CDD" id="cd05230">
    <property type="entry name" value="UGD_SDR_e"/>
    <property type="match status" value="1"/>
</dbReference>
<keyword evidence="7" id="KW-0210">Decarboxylase</keyword>
<evidence type="ECO:0000256" key="11">
    <source>
        <dbReference type="ARBA" id="ARBA00023034"/>
    </source>
</evidence>
<proteinExistence type="inferred from homology"/>
<evidence type="ECO:0000256" key="13">
    <source>
        <dbReference type="ARBA" id="ARBA00023180"/>
    </source>
</evidence>
<dbReference type="PANTHER" id="PTHR43078:SF6">
    <property type="entry name" value="UDP-GLUCURONIC ACID DECARBOXYLASE 1"/>
    <property type="match status" value="1"/>
</dbReference>
<keyword evidence="6" id="KW-0812">Transmembrane</keyword>
<dbReference type="AlphaFoldDB" id="A0A933I985"/>
<dbReference type="SUPFAM" id="SSF51735">
    <property type="entry name" value="NAD(P)-binding Rossmann-fold domains"/>
    <property type="match status" value="1"/>
</dbReference>
<keyword evidence="13" id="KW-0325">Glycoprotein</keyword>
<dbReference type="GO" id="GO:0070403">
    <property type="term" value="F:NAD+ binding"/>
    <property type="evidence" value="ECO:0007669"/>
    <property type="project" value="InterPro"/>
</dbReference>
<evidence type="ECO:0000256" key="3">
    <source>
        <dbReference type="ARBA" id="ARBA00005100"/>
    </source>
</evidence>
<comment type="similarity">
    <text evidence="4">Belongs to the NAD(P)-dependent epimerase/dehydratase family. UDP-glucuronic acid decarboxylase subfamily.</text>
</comment>
<dbReference type="Pfam" id="PF16363">
    <property type="entry name" value="GDP_Man_Dehyd"/>
    <property type="match status" value="1"/>
</dbReference>
<keyword evidence="11" id="KW-0333">Golgi apparatus</keyword>
<dbReference type="EMBL" id="JACQXR010000004">
    <property type="protein sequence ID" value="MBI4725652.1"/>
    <property type="molecule type" value="Genomic_DNA"/>
</dbReference>
<dbReference type="Gene3D" id="3.40.50.720">
    <property type="entry name" value="NAD(P)-binding Rossmann-like Domain"/>
    <property type="match status" value="1"/>
</dbReference>
<keyword evidence="10" id="KW-0520">NAD</keyword>
<keyword evidence="8" id="KW-0735">Signal-anchor</keyword>
<evidence type="ECO:0000256" key="6">
    <source>
        <dbReference type="ARBA" id="ARBA00022692"/>
    </source>
</evidence>